<feature type="domain" description="Histidine kinase/HSP90-like ATPase" evidence="3">
    <location>
        <begin position="49"/>
        <end position="161"/>
    </location>
</feature>
<protein>
    <recommendedName>
        <fullName evidence="3">Histidine kinase/HSP90-like ATPase domain-containing protein</fullName>
    </recommendedName>
</protein>
<evidence type="ECO:0000256" key="1">
    <source>
        <dbReference type="ARBA" id="ARBA00022527"/>
    </source>
</evidence>
<dbReference type="PANTHER" id="PTHR35526">
    <property type="entry name" value="ANTI-SIGMA-F FACTOR RSBW-RELATED"/>
    <property type="match status" value="1"/>
</dbReference>
<keyword evidence="1" id="KW-0418">Kinase</keyword>
<dbReference type="Gene3D" id="3.30.565.10">
    <property type="entry name" value="Histidine kinase-like ATPase, C-terminal domain"/>
    <property type="match status" value="1"/>
</dbReference>
<comment type="caution">
    <text evidence="4">The sequence shown here is derived from an EMBL/GenBank/DDBJ whole genome shotgun (WGS) entry which is preliminary data.</text>
</comment>
<dbReference type="SUPFAM" id="SSF55874">
    <property type="entry name" value="ATPase domain of HSP90 chaperone/DNA topoisomerase II/histidine kinase"/>
    <property type="match status" value="1"/>
</dbReference>
<dbReference type="Proteomes" id="UP001160499">
    <property type="component" value="Unassembled WGS sequence"/>
</dbReference>
<keyword evidence="5" id="KW-1185">Reference proteome</keyword>
<proteinExistence type="predicted"/>
<evidence type="ECO:0000256" key="2">
    <source>
        <dbReference type="SAM" id="MobiDB-lite"/>
    </source>
</evidence>
<evidence type="ECO:0000313" key="4">
    <source>
        <dbReference type="EMBL" id="MDH6220377.1"/>
    </source>
</evidence>
<reference evidence="4 5" key="1">
    <citation type="submission" date="2023-04" db="EMBL/GenBank/DDBJ databases">
        <title>Forest soil microbial communities from Buena Vista Peninsula, Colon Province, Panama.</title>
        <authorList>
            <person name="Bouskill N."/>
        </authorList>
    </citation>
    <scope>NUCLEOTIDE SEQUENCE [LARGE SCALE GENOMIC DNA]</scope>
    <source>
        <strain evidence="4 5">GGS1</strain>
    </source>
</reference>
<dbReference type="EMBL" id="JARXVH010000016">
    <property type="protein sequence ID" value="MDH6220377.1"/>
    <property type="molecule type" value="Genomic_DNA"/>
</dbReference>
<dbReference type="CDD" id="cd16936">
    <property type="entry name" value="HATPase_RsbW-like"/>
    <property type="match status" value="1"/>
</dbReference>
<dbReference type="InterPro" id="IPR003594">
    <property type="entry name" value="HATPase_dom"/>
</dbReference>
<dbReference type="PANTHER" id="PTHR35526:SF3">
    <property type="entry name" value="ANTI-SIGMA-F FACTOR RSBW"/>
    <property type="match status" value="1"/>
</dbReference>
<keyword evidence="1" id="KW-0723">Serine/threonine-protein kinase</keyword>
<keyword evidence="1" id="KW-0808">Transferase</keyword>
<feature type="region of interest" description="Disordered" evidence="2">
    <location>
        <begin position="1"/>
        <end position="47"/>
    </location>
</feature>
<dbReference type="InterPro" id="IPR050267">
    <property type="entry name" value="Anti-sigma-factor_SerPK"/>
</dbReference>
<organism evidence="4 5">
    <name type="scientific">Streptomyces pseudovenezuelae</name>
    <dbReference type="NCBI Taxonomy" id="67350"/>
    <lineage>
        <taxon>Bacteria</taxon>
        <taxon>Bacillati</taxon>
        <taxon>Actinomycetota</taxon>
        <taxon>Actinomycetes</taxon>
        <taxon>Kitasatosporales</taxon>
        <taxon>Streptomycetaceae</taxon>
        <taxon>Streptomyces</taxon>
        <taxon>Streptomyces aurantiacus group</taxon>
    </lineage>
</organism>
<gene>
    <name evidence="4" type="ORF">M2283_007717</name>
</gene>
<dbReference type="InterPro" id="IPR036890">
    <property type="entry name" value="HATPase_C_sf"/>
</dbReference>
<accession>A0ABT6LVU7</accession>
<evidence type="ECO:0000313" key="5">
    <source>
        <dbReference type="Proteomes" id="UP001160499"/>
    </source>
</evidence>
<sequence length="169" mass="18141">MPLPAHAAPSLGPSASAAAERTAPAGVPPRNAPKTATLRLSGTDQGRMQARDFVERTLGDWQLDQCRDDALTIVTELAAGAVRDALADSPGDETAPEVWLKLTLRPAHLVCAVTDRSRSLPGYPPATGPLKEHGRGLHIVEALSEHWGWTRYTPTGKTVWAMLPTRPRT</sequence>
<name>A0ABT6LVU7_9ACTN</name>
<dbReference type="RefSeq" id="WP_280881143.1">
    <property type="nucleotide sequence ID" value="NZ_JARXVH010000016.1"/>
</dbReference>
<dbReference type="Pfam" id="PF13581">
    <property type="entry name" value="HATPase_c_2"/>
    <property type="match status" value="1"/>
</dbReference>
<evidence type="ECO:0000259" key="3">
    <source>
        <dbReference type="Pfam" id="PF13581"/>
    </source>
</evidence>
<feature type="compositionally biased region" description="Low complexity" evidence="2">
    <location>
        <begin position="1"/>
        <end position="25"/>
    </location>
</feature>